<dbReference type="InterPro" id="IPR000719">
    <property type="entry name" value="Prot_kinase_dom"/>
</dbReference>
<dbReference type="Pfam" id="PF00069">
    <property type="entry name" value="Pkinase"/>
    <property type="match status" value="1"/>
</dbReference>
<evidence type="ECO:0000313" key="2">
    <source>
        <dbReference type="EMBL" id="KAH3721613.1"/>
    </source>
</evidence>
<dbReference type="Gene3D" id="1.10.510.10">
    <property type="entry name" value="Transferase(Phosphotransferase) domain 1"/>
    <property type="match status" value="1"/>
</dbReference>
<accession>A0A9D4CCF2</accession>
<organism evidence="2 3">
    <name type="scientific">Dreissena polymorpha</name>
    <name type="common">Zebra mussel</name>
    <name type="synonym">Mytilus polymorpha</name>
    <dbReference type="NCBI Taxonomy" id="45954"/>
    <lineage>
        <taxon>Eukaryota</taxon>
        <taxon>Metazoa</taxon>
        <taxon>Spiralia</taxon>
        <taxon>Lophotrochozoa</taxon>
        <taxon>Mollusca</taxon>
        <taxon>Bivalvia</taxon>
        <taxon>Autobranchia</taxon>
        <taxon>Heteroconchia</taxon>
        <taxon>Euheterodonta</taxon>
        <taxon>Imparidentia</taxon>
        <taxon>Neoheterodontei</taxon>
        <taxon>Myida</taxon>
        <taxon>Dreissenoidea</taxon>
        <taxon>Dreissenidae</taxon>
        <taxon>Dreissena</taxon>
    </lineage>
</organism>
<proteinExistence type="predicted"/>
<feature type="domain" description="Protein kinase" evidence="1">
    <location>
        <begin position="1"/>
        <end position="119"/>
    </location>
</feature>
<name>A0A9D4CCF2_DREPO</name>
<dbReference type="AlphaFoldDB" id="A0A9D4CCF2"/>
<dbReference type="PROSITE" id="PS50011">
    <property type="entry name" value="PROTEIN_KINASE_DOM"/>
    <property type="match status" value="1"/>
</dbReference>
<protein>
    <recommendedName>
        <fullName evidence="1">Protein kinase domain-containing protein</fullName>
    </recommendedName>
</protein>
<reference evidence="2" key="1">
    <citation type="journal article" date="2019" name="bioRxiv">
        <title>The Genome of the Zebra Mussel, Dreissena polymorpha: A Resource for Invasive Species Research.</title>
        <authorList>
            <person name="McCartney M.A."/>
            <person name="Auch B."/>
            <person name="Kono T."/>
            <person name="Mallez S."/>
            <person name="Zhang Y."/>
            <person name="Obille A."/>
            <person name="Becker A."/>
            <person name="Abrahante J.E."/>
            <person name="Garbe J."/>
            <person name="Badalamenti J.P."/>
            <person name="Herman A."/>
            <person name="Mangelson H."/>
            <person name="Liachko I."/>
            <person name="Sullivan S."/>
            <person name="Sone E.D."/>
            <person name="Koren S."/>
            <person name="Silverstein K.A.T."/>
            <person name="Beckman K.B."/>
            <person name="Gohl D.M."/>
        </authorList>
    </citation>
    <scope>NUCLEOTIDE SEQUENCE</scope>
    <source>
        <strain evidence="2">Duluth1</strain>
        <tissue evidence="2">Whole animal</tissue>
    </source>
</reference>
<evidence type="ECO:0000313" key="3">
    <source>
        <dbReference type="Proteomes" id="UP000828390"/>
    </source>
</evidence>
<comment type="caution">
    <text evidence="2">The sequence shown here is derived from an EMBL/GenBank/DDBJ whole genome shotgun (WGS) entry which is preliminary data.</text>
</comment>
<dbReference type="GO" id="GO:0005524">
    <property type="term" value="F:ATP binding"/>
    <property type="evidence" value="ECO:0007669"/>
    <property type="project" value="InterPro"/>
</dbReference>
<gene>
    <name evidence="2" type="ORF">DPMN_064543</name>
</gene>
<dbReference type="SUPFAM" id="SSF56112">
    <property type="entry name" value="Protein kinase-like (PK-like)"/>
    <property type="match status" value="1"/>
</dbReference>
<reference evidence="2" key="2">
    <citation type="submission" date="2020-11" db="EMBL/GenBank/DDBJ databases">
        <authorList>
            <person name="McCartney M.A."/>
            <person name="Auch B."/>
            <person name="Kono T."/>
            <person name="Mallez S."/>
            <person name="Becker A."/>
            <person name="Gohl D.M."/>
            <person name="Silverstein K.A.T."/>
            <person name="Koren S."/>
            <person name="Bechman K.B."/>
            <person name="Herman A."/>
            <person name="Abrahante J.E."/>
            <person name="Garbe J."/>
        </authorList>
    </citation>
    <scope>NUCLEOTIDE SEQUENCE</scope>
    <source>
        <strain evidence="2">Duluth1</strain>
        <tissue evidence="2">Whole animal</tissue>
    </source>
</reference>
<dbReference type="GO" id="GO:0004672">
    <property type="term" value="F:protein kinase activity"/>
    <property type="evidence" value="ECO:0007669"/>
    <property type="project" value="InterPro"/>
</dbReference>
<evidence type="ECO:0000259" key="1">
    <source>
        <dbReference type="PROSITE" id="PS50011"/>
    </source>
</evidence>
<dbReference type="InterPro" id="IPR011009">
    <property type="entry name" value="Kinase-like_dom_sf"/>
</dbReference>
<dbReference type="EMBL" id="JAIWYP010000013">
    <property type="protein sequence ID" value="KAH3721613.1"/>
    <property type="molecule type" value="Genomic_DNA"/>
</dbReference>
<sequence length="119" mass="13771">MDEYMFKLRDDQHRHLVKPFSLHVLDRSLDAISAIHDKGWAHNDVHGGNLMLDSDMRVKVIDFGGATKCEENAYVAEHEKHTNKILKDHKEALRVFSGLYTTNTFNSVKDFEDKLQKCI</sequence>
<keyword evidence="3" id="KW-1185">Reference proteome</keyword>
<dbReference type="Proteomes" id="UP000828390">
    <property type="component" value="Unassembled WGS sequence"/>
</dbReference>